<organism evidence="1 2">
    <name type="scientific">Companilactobacillus mishanensis</name>
    <dbReference type="NCBI Taxonomy" id="2486008"/>
    <lineage>
        <taxon>Bacteria</taxon>
        <taxon>Bacillati</taxon>
        <taxon>Bacillota</taxon>
        <taxon>Bacilli</taxon>
        <taxon>Lactobacillales</taxon>
        <taxon>Lactobacillaceae</taxon>
        <taxon>Companilactobacillus</taxon>
    </lineage>
</organism>
<evidence type="ECO:0008006" key="3">
    <source>
        <dbReference type="Google" id="ProtNLM"/>
    </source>
</evidence>
<evidence type="ECO:0000313" key="1">
    <source>
        <dbReference type="EMBL" id="MQS52171.1"/>
    </source>
</evidence>
<gene>
    <name evidence="1" type="ORF">FHL02_03955</name>
</gene>
<dbReference type="AlphaFoldDB" id="A0A5P0ZGJ8"/>
<protein>
    <recommendedName>
        <fullName evidence="3">DUF806 family protein</fullName>
    </recommendedName>
</protein>
<accession>A0A5P0ZGJ8</accession>
<reference evidence="1 2" key="1">
    <citation type="journal article" date="2019" name="Syst. Appl. Microbiol.">
        <title>Polyphasic characterization of two novel Lactobacillus spp. isolated from blown salami packages: Description of Lactobacillus halodurans sp. nov. and Lactobacillus salsicarnum sp. nov.</title>
        <authorList>
            <person name="Schuster J.A."/>
            <person name="Klingl A."/>
            <person name="Vogel R.F."/>
            <person name="Ehrmann M.A."/>
        </authorList>
    </citation>
    <scope>NUCLEOTIDE SEQUENCE [LARGE SCALE GENOMIC DNA]</scope>
    <source>
        <strain evidence="1 2">TMW 1.2118</strain>
    </source>
</reference>
<dbReference type="RefSeq" id="WP_153382562.1">
    <property type="nucleotide sequence ID" value="NZ_VDFM01000003.1"/>
</dbReference>
<dbReference type="Proteomes" id="UP000380386">
    <property type="component" value="Unassembled WGS sequence"/>
</dbReference>
<dbReference type="OrthoDB" id="2287643at2"/>
<dbReference type="EMBL" id="VDFM01000003">
    <property type="protein sequence ID" value="MQS52171.1"/>
    <property type="molecule type" value="Genomic_DNA"/>
</dbReference>
<comment type="caution">
    <text evidence="1">The sequence shown here is derived from an EMBL/GenBank/DDBJ whole genome shotgun (WGS) entry which is preliminary data.</text>
</comment>
<proteinExistence type="predicted"/>
<sequence length="137" mass="16117">MTVNEYDIHTFLDSNSVLKTMMDKLRGKKLPVNPVFVGTPVNSFIENKNAPWIRITTIPGDIADYADDERVVEYPRFQIDFWVDKTKAKPSIEMEELIYKIMRSYGFERYYKNRNTDSDMPALLMIQNNFEFMGLTQ</sequence>
<name>A0A5P0ZGJ8_9LACO</name>
<evidence type="ECO:0000313" key="2">
    <source>
        <dbReference type="Proteomes" id="UP000380386"/>
    </source>
</evidence>